<dbReference type="PIRSF" id="PIRSF012608">
    <property type="entry name" value="UCP012608"/>
    <property type="match status" value="1"/>
</dbReference>
<dbReference type="Pfam" id="PF10094">
    <property type="entry name" value="DUF2332"/>
    <property type="match status" value="1"/>
</dbReference>
<dbReference type="EMBL" id="SJKB01000004">
    <property type="protein sequence ID" value="TCC61873.1"/>
    <property type="molecule type" value="Genomic_DNA"/>
</dbReference>
<reference evidence="1 2" key="1">
    <citation type="submission" date="2019-02" db="EMBL/GenBank/DDBJ databases">
        <title>Kribbella capetownensis sp. nov. and Kribbella speibonae sp. nov., isolated from soil.</title>
        <authorList>
            <person name="Curtis S.M."/>
            <person name="Norton I."/>
            <person name="Everest G.J."/>
            <person name="Meyers P.R."/>
        </authorList>
    </citation>
    <scope>NUCLEOTIDE SEQUENCE [LARGE SCALE GENOMIC DNA]</scope>
    <source>
        <strain evidence="1 2">NRRL B-24813</strain>
    </source>
</reference>
<comment type="caution">
    <text evidence="1">The sequence shown here is derived from an EMBL/GenBank/DDBJ whole genome shotgun (WGS) entry which is preliminary data.</text>
</comment>
<protein>
    <submittedName>
        <fullName evidence="1">DUF2332 domain-containing protein</fullName>
    </submittedName>
</protein>
<dbReference type="InterPro" id="IPR011200">
    <property type="entry name" value="UCP012608"/>
</dbReference>
<gene>
    <name evidence="1" type="ORF">E0H73_14125</name>
</gene>
<proteinExistence type="predicted"/>
<dbReference type="AlphaFoldDB" id="A0A4R0KM82"/>
<sequence>MHRTEHLLATAWDYQTRPNLSGVHVVAAFQHQAVACEDLGSPMYAELLRLIVDDYEVGGVSTGVLAGYEDRPFGDAIALRLLAAVHGLVLAGEVPELAAFYPSVGGTWDPVLGWEAFEQTLQSRSAELRVLLTQPPQTNEVGRAAALYGGLLQLVEAVPLPVRLFEIGASAGLNLRADHFRYTADGTSYGPADSPVVFEDAWTGQSLKPAELRIAERVGSDIAPVNPLTAEGARTLTSYVWPDMAQRLERLRGAVEIARQVPADVRREDAVSFVRGLELSQGHVTVVWHSIMWQYLSRDDRAAVDDHLADLGAQATESTPLARLRLEPLPRAVMVELQTWPGGERRTLGRAEPHGQGLVWSAE</sequence>
<keyword evidence="2" id="KW-1185">Reference proteome</keyword>
<organism evidence="1 2">
    <name type="scientific">Kribbella pittospori</name>
    <dbReference type="NCBI Taxonomy" id="722689"/>
    <lineage>
        <taxon>Bacteria</taxon>
        <taxon>Bacillati</taxon>
        <taxon>Actinomycetota</taxon>
        <taxon>Actinomycetes</taxon>
        <taxon>Propionibacteriales</taxon>
        <taxon>Kribbellaceae</taxon>
        <taxon>Kribbella</taxon>
    </lineage>
</organism>
<evidence type="ECO:0000313" key="1">
    <source>
        <dbReference type="EMBL" id="TCC61873.1"/>
    </source>
</evidence>
<dbReference type="OrthoDB" id="8899077at2"/>
<accession>A0A4R0KM82</accession>
<dbReference type="Proteomes" id="UP000291144">
    <property type="component" value="Unassembled WGS sequence"/>
</dbReference>
<name>A0A4R0KM82_9ACTN</name>
<evidence type="ECO:0000313" key="2">
    <source>
        <dbReference type="Proteomes" id="UP000291144"/>
    </source>
</evidence>